<protein>
    <submittedName>
        <fullName evidence="1">Uncharacterized protein</fullName>
    </submittedName>
</protein>
<comment type="caution">
    <text evidence="1">The sequence shown here is derived from an EMBL/GenBank/DDBJ whole genome shotgun (WGS) entry which is preliminary data.</text>
</comment>
<gene>
    <name evidence="1" type="ORF">DS742_18180</name>
</gene>
<dbReference type="Proteomes" id="UP000260680">
    <property type="component" value="Unassembled WGS sequence"/>
</dbReference>
<sequence length="86" mass="9747">MRGKAILKSFKETRNHDVLFEYGRLLEQQGWKCIPIEGGYLSPDGSTIFICMRTPYEGQLLQYSSGGEESYLSQVKAMVESGDFTE</sequence>
<reference evidence="1 2" key="1">
    <citation type="submission" date="2018-07" db="EMBL/GenBank/DDBJ databases">
        <title>New species, Clostridium PI-S10-A1B.</title>
        <authorList>
            <person name="Krishna G."/>
            <person name="Summeta K."/>
            <person name="Shikha S."/>
            <person name="Prabhu P.B."/>
            <person name="Suresh K."/>
        </authorList>
    </citation>
    <scope>NUCLEOTIDE SEQUENCE [LARGE SCALE GENOMIC DNA]</scope>
    <source>
        <strain evidence="1 2">PI-S10-A1B</strain>
    </source>
</reference>
<accession>A0A3E2N924</accession>
<name>A0A3E2N924_9FIRM</name>
<evidence type="ECO:0000313" key="1">
    <source>
        <dbReference type="EMBL" id="RFZ77482.1"/>
    </source>
</evidence>
<dbReference type="EMBL" id="QOHO01000060">
    <property type="protein sequence ID" value="RFZ77482.1"/>
    <property type="molecule type" value="Genomic_DNA"/>
</dbReference>
<dbReference type="AlphaFoldDB" id="A0A3E2N924"/>
<organism evidence="1 2">
    <name type="scientific">Lacrimispora amygdalina</name>
    <dbReference type="NCBI Taxonomy" id="253257"/>
    <lineage>
        <taxon>Bacteria</taxon>
        <taxon>Bacillati</taxon>
        <taxon>Bacillota</taxon>
        <taxon>Clostridia</taxon>
        <taxon>Lachnospirales</taxon>
        <taxon>Lachnospiraceae</taxon>
        <taxon>Lacrimispora</taxon>
    </lineage>
</organism>
<evidence type="ECO:0000313" key="2">
    <source>
        <dbReference type="Proteomes" id="UP000260680"/>
    </source>
</evidence>
<proteinExistence type="predicted"/>